<keyword evidence="2" id="KW-1185">Reference proteome</keyword>
<evidence type="ECO:0000313" key="2">
    <source>
        <dbReference type="Proteomes" id="UP001596528"/>
    </source>
</evidence>
<dbReference type="Proteomes" id="UP001596528">
    <property type="component" value="Unassembled WGS sequence"/>
</dbReference>
<proteinExistence type="predicted"/>
<comment type="caution">
    <text evidence="1">The sequence shown here is derived from an EMBL/GenBank/DDBJ whole genome shotgun (WGS) entry which is preliminary data.</text>
</comment>
<evidence type="ECO:0000313" key="1">
    <source>
        <dbReference type="EMBL" id="MFC7751012.1"/>
    </source>
</evidence>
<sequence>MEKMFAIPHGDDVITIQLTVKEAIALGTGEKFPKASYIAASARSKVKRQVTDKLLSEGSVSYESLMH</sequence>
<accession>A0ABW2V4F0</accession>
<reference evidence="2" key="1">
    <citation type="journal article" date="2019" name="Int. J. Syst. Evol. Microbiol.">
        <title>The Global Catalogue of Microorganisms (GCM) 10K type strain sequencing project: providing services to taxonomists for standard genome sequencing and annotation.</title>
        <authorList>
            <consortium name="The Broad Institute Genomics Platform"/>
            <consortium name="The Broad Institute Genome Sequencing Center for Infectious Disease"/>
            <person name="Wu L."/>
            <person name="Ma J."/>
        </authorList>
    </citation>
    <scope>NUCLEOTIDE SEQUENCE [LARGE SCALE GENOMIC DNA]</scope>
    <source>
        <strain evidence="2">JCM 18657</strain>
    </source>
</reference>
<dbReference type="EMBL" id="JBHTGQ010000032">
    <property type="protein sequence ID" value="MFC7751012.1"/>
    <property type="molecule type" value="Genomic_DNA"/>
</dbReference>
<dbReference type="RefSeq" id="WP_138789533.1">
    <property type="nucleotide sequence ID" value="NZ_JBHTGQ010000032.1"/>
</dbReference>
<organism evidence="1 2">
    <name type="scientific">Paenibacillus thermoaerophilus</name>
    <dbReference type="NCBI Taxonomy" id="1215385"/>
    <lineage>
        <taxon>Bacteria</taxon>
        <taxon>Bacillati</taxon>
        <taxon>Bacillota</taxon>
        <taxon>Bacilli</taxon>
        <taxon>Bacillales</taxon>
        <taxon>Paenibacillaceae</taxon>
        <taxon>Paenibacillus</taxon>
    </lineage>
</organism>
<protein>
    <submittedName>
        <fullName evidence="1">Uncharacterized protein</fullName>
    </submittedName>
</protein>
<gene>
    <name evidence="1" type="ORF">ACFQWB_13890</name>
</gene>
<name>A0ABW2V4F0_9BACL</name>